<sequence>MTVGQKLWSCFRPGTRQKALLGRLIFLFLLLSTTLKSLRVELTSNNRSASGSRRPLFQQLDASDWQEIVEADLESPDPPSRKRVFAIQEERLLHRAQKSVAPEKHYEHLPLCPDLASYPGRWRSEDLLIPYVFKDETRNLSQVTMNYERKAFWQPFTCQYHPFTPREIQECFAHRSMIFTGDSLLRNVLSTIVQLVDPKFEWSVPKGQADQDINLDFGELGKAIIKFYWSNSVYFTVPHWTDNGGRNPGVSEFKWKNGSTVADIESLDPTTISQETYQIPKFDTVVMSIAPWDMGVYNLNLSTYHARLTTLFHEVFGALRFDTTPKEQPLPNFYFMTLPKLFTRKCEDDAPICRTCNTEIRQSWYREAQWGARQCLPVWFPDQAESFKALELFDTIDMTSGPEGYQLSDDGVHWKDDATRMQGTILLNRLCRNWLDQSPLYEEKMGEINRTVTRDDMCANFSPPPDEKIHGHCPPWFP</sequence>
<dbReference type="EMBL" id="MVBO01000180">
    <property type="protein sequence ID" value="OZJ02173.1"/>
    <property type="molecule type" value="Genomic_DNA"/>
</dbReference>
<dbReference type="OrthoDB" id="1932925at2759"/>
<proteinExistence type="predicted"/>
<comment type="caution">
    <text evidence="1">The sequence shown here is derived from an EMBL/GenBank/DDBJ whole genome shotgun (WGS) entry which is preliminary data.</text>
</comment>
<reference evidence="1 2" key="1">
    <citation type="journal article" date="2017" name="Mycologia">
        <title>Bifiguratus adelaidae, gen. et sp. nov., a new member of Mucoromycotina in endophytic and soil-dwelling habitats.</title>
        <authorList>
            <person name="Torres-Cruz T.J."/>
            <person name="Billingsley Tobias T.L."/>
            <person name="Almatruk M."/>
            <person name="Hesse C."/>
            <person name="Kuske C.R."/>
            <person name="Desiro A."/>
            <person name="Benucci G.M."/>
            <person name="Bonito G."/>
            <person name="Stajich J.E."/>
            <person name="Dunlap C."/>
            <person name="Arnold A.E."/>
            <person name="Porras-Alfaro A."/>
        </authorList>
    </citation>
    <scope>NUCLEOTIDE SEQUENCE [LARGE SCALE GENOMIC DNA]</scope>
    <source>
        <strain evidence="1 2">AZ0501</strain>
    </source>
</reference>
<gene>
    <name evidence="1" type="ORF">BZG36_04806</name>
</gene>
<accession>A0A261XV19</accession>
<keyword evidence="2" id="KW-1185">Reference proteome</keyword>
<evidence type="ECO:0000313" key="2">
    <source>
        <dbReference type="Proteomes" id="UP000242875"/>
    </source>
</evidence>
<dbReference type="AlphaFoldDB" id="A0A261XV19"/>
<organism evidence="1 2">
    <name type="scientific">Bifiguratus adelaidae</name>
    <dbReference type="NCBI Taxonomy" id="1938954"/>
    <lineage>
        <taxon>Eukaryota</taxon>
        <taxon>Fungi</taxon>
        <taxon>Fungi incertae sedis</taxon>
        <taxon>Mucoromycota</taxon>
        <taxon>Mucoromycotina</taxon>
        <taxon>Endogonomycetes</taxon>
        <taxon>Endogonales</taxon>
        <taxon>Endogonales incertae sedis</taxon>
        <taxon>Bifiguratus</taxon>
    </lineage>
</organism>
<evidence type="ECO:0000313" key="1">
    <source>
        <dbReference type="EMBL" id="OZJ02173.1"/>
    </source>
</evidence>
<name>A0A261XV19_9FUNG</name>
<dbReference type="Proteomes" id="UP000242875">
    <property type="component" value="Unassembled WGS sequence"/>
</dbReference>
<protein>
    <submittedName>
        <fullName evidence="1">Uncharacterized protein</fullName>
    </submittedName>
</protein>